<keyword evidence="3" id="KW-1185">Reference proteome</keyword>
<dbReference type="EMBL" id="JBHUGA010000009">
    <property type="protein sequence ID" value="MFD1845850.1"/>
    <property type="molecule type" value="Genomic_DNA"/>
</dbReference>
<reference evidence="3" key="1">
    <citation type="journal article" date="2019" name="Int. J. Syst. Evol. Microbiol.">
        <title>The Global Catalogue of Microorganisms (GCM) 10K type strain sequencing project: providing services to taxonomists for standard genome sequencing and annotation.</title>
        <authorList>
            <consortium name="The Broad Institute Genomics Platform"/>
            <consortium name="The Broad Institute Genome Sequencing Center for Infectious Disease"/>
            <person name="Wu L."/>
            <person name="Ma J."/>
        </authorList>
    </citation>
    <scope>NUCLEOTIDE SEQUENCE [LARGE SCALE GENOMIC DNA]</scope>
    <source>
        <strain evidence="3">JCM 11496</strain>
    </source>
</reference>
<dbReference type="InterPro" id="IPR042095">
    <property type="entry name" value="SUMF_sf"/>
</dbReference>
<sequence>MSGGFDPLHPRELDLPSRVPLDTDLLSGDAAIALDDAKIFAAPADPEDLAQWRAQLTAWRDGARERHGEPTRYDDDASAWASRCFTVAQVWLWDELFFDFESQRFTPERFLADGRERFGGLDGLVLWHAYPVIGIDDRNQWDFYDVLGLAEAAAVLRAAGVAVFLDYNPWDTGTRRAGADADELAAAVRRLGADGVFLDTLKKADPELVAALDAARPGIGLEGESKLATERIADHTLSWAQWFGDSEYPGVLRARWYERRHMQHHIRRWHRDHAEELRSAWLNGVGIMVWEVVFGTWVGWNDRDASTLRRMLPVQRGLHRWLIDGEWTPLTVVDGSVVGSAFELDGVTLLLLANTSDADAEYYVAGRGWVALHPGDTAEMITVPAKGIAAAVQVGAEAGVPAEIDAVRSALKGETGECDGSFRHRTARRMSAPRWNGPVTPVSVPSVTVPAGEHTLTVRFRMRETGMYNGAPYVDEWKPLPPRLHDPRTLERSVVVAHPVQVAVAEVSEAEYASFLDAIGEHTDARDPERPVTNVTLSRAREYAAWVGGRLPSEDEWQLAATRAGFLRRTPAVWNWTESEHSDGRTRFVMLKGGSAHRSEGSDWYFDGGVQHPEFSAKLLLAGLGQDASDSIGFRICTDQMSDGQVTGQEKTR</sequence>
<comment type="caution">
    <text evidence="2">The sequence shown here is derived from an EMBL/GenBank/DDBJ whole genome shotgun (WGS) entry which is preliminary data.</text>
</comment>
<feature type="domain" description="Sulfatase-modifying factor enzyme-like" evidence="1">
    <location>
        <begin position="502"/>
        <end position="582"/>
    </location>
</feature>
<protein>
    <submittedName>
        <fullName evidence="2">SUMF1/EgtB/PvdO family nonheme iron enzyme</fullName>
    </submittedName>
</protein>
<dbReference type="Proteomes" id="UP001597307">
    <property type="component" value="Unassembled WGS sequence"/>
</dbReference>
<dbReference type="InterPro" id="IPR016187">
    <property type="entry name" value="CTDL_fold"/>
</dbReference>
<dbReference type="RefSeq" id="WP_343878082.1">
    <property type="nucleotide sequence ID" value="NZ_BAAAIJ010000009.1"/>
</dbReference>
<dbReference type="SUPFAM" id="SSF56436">
    <property type="entry name" value="C-type lectin-like"/>
    <property type="match status" value="1"/>
</dbReference>
<organism evidence="2 3">
    <name type="scientific">Arthrobacter flavus</name>
    <dbReference type="NCBI Taxonomy" id="95172"/>
    <lineage>
        <taxon>Bacteria</taxon>
        <taxon>Bacillati</taxon>
        <taxon>Actinomycetota</taxon>
        <taxon>Actinomycetes</taxon>
        <taxon>Micrococcales</taxon>
        <taxon>Micrococcaceae</taxon>
        <taxon>Arthrobacter</taxon>
    </lineage>
</organism>
<dbReference type="Pfam" id="PF03781">
    <property type="entry name" value="FGE-sulfatase"/>
    <property type="match status" value="1"/>
</dbReference>
<name>A0ABW4Q550_9MICC</name>
<gene>
    <name evidence="2" type="ORF">ACFSFX_04490</name>
</gene>
<dbReference type="Gene3D" id="3.90.1580.10">
    <property type="entry name" value="paralog of FGE (formylglycine-generating enzyme)"/>
    <property type="match status" value="1"/>
</dbReference>
<accession>A0ABW4Q550</accession>
<evidence type="ECO:0000313" key="3">
    <source>
        <dbReference type="Proteomes" id="UP001597307"/>
    </source>
</evidence>
<evidence type="ECO:0000313" key="2">
    <source>
        <dbReference type="EMBL" id="MFD1845850.1"/>
    </source>
</evidence>
<evidence type="ECO:0000259" key="1">
    <source>
        <dbReference type="Pfam" id="PF03781"/>
    </source>
</evidence>
<dbReference type="InterPro" id="IPR005532">
    <property type="entry name" value="SUMF_dom"/>
</dbReference>
<proteinExistence type="predicted"/>